<sequence length="486" mass="52740">MSQQIKHLNPQAVWEQFAAINQIPRASKKEEQIVKFIMDFAEALQLDTYRDKTGNVIIRKPATKGLENHKTTILQAHVDMVHQKNQDTVFDFENQGIQMFVDENWVRAEGTTLGADNGIGVAAIMAILASDTIAHPPIEALLTVDEETGMTGAAGLDTGVLQGEILLNLDTEDDEEICIGSAGGIDITATKEYKQTAIPQHYIGYEIAVKGLQGGHSGMDINRGLGNANKIMNRVLYHINAATNMRLVELQGGSLRNAIPRESTAIVAVDPSASLSNLLEEIASLIKAEFKTTEPHLQLSASKLSSLPAEGMAEEDQQALINAVYAAPNGVYAMSPDFERLVLSSNNIAKVSVGSGHINIQCLTRSSSESSKSDLTNTIRAAFELAGCTITLSGEYPGWQPDPHSEILAVLAHIYKKQNNQEPNIMAVHAGLECGILGEKYPHLDKISFGPTILGAHSPDERASIASVQKFWSFLLEILKNIPEKT</sequence>
<dbReference type="InterPro" id="IPR001160">
    <property type="entry name" value="Peptidase_M20C"/>
</dbReference>
<protein>
    <submittedName>
        <fullName evidence="3">Aminoacyl-histidine dipeptidase</fullName>
    </submittedName>
</protein>
<proteinExistence type="predicted"/>
<dbReference type="Pfam" id="PF01546">
    <property type="entry name" value="Peptidase_M20"/>
    <property type="match status" value="1"/>
</dbReference>
<dbReference type="EMBL" id="JBBVGT010000002">
    <property type="protein sequence ID" value="MFB5945941.1"/>
    <property type="molecule type" value="Genomic_DNA"/>
</dbReference>
<dbReference type="SUPFAM" id="SSF53187">
    <property type="entry name" value="Zn-dependent exopeptidases"/>
    <property type="match status" value="1"/>
</dbReference>
<evidence type="ECO:0000256" key="1">
    <source>
        <dbReference type="ARBA" id="ARBA00022801"/>
    </source>
</evidence>
<dbReference type="PRINTS" id="PR00934">
    <property type="entry name" value="XHISDIPTASE"/>
</dbReference>
<dbReference type="PIRSF" id="PIRSF016599">
    <property type="entry name" value="Xaa-His_dipept"/>
    <property type="match status" value="1"/>
</dbReference>
<evidence type="ECO:0000259" key="2">
    <source>
        <dbReference type="Pfam" id="PF07687"/>
    </source>
</evidence>
<dbReference type="Pfam" id="PF07687">
    <property type="entry name" value="M20_dimer"/>
    <property type="match status" value="1"/>
</dbReference>
<organism evidence="3 4">
    <name type="scientific">Albibacterium profundi</name>
    <dbReference type="NCBI Taxonomy" id="3134906"/>
    <lineage>
        <taxon>Bacteria</taxon>
        <taxon>Pseudomonadati</taxon>
        <taxon>Bacteroidota</taxon>
        <taxon>Sphingobacteriia</taxon>
        <taxon>Sphingobacteriales</taxon>
        <taxon>Sphingobacteriaceae</taxon>
        <taxon>Albibacterium</taxon>
    </lineage>
</organism>
<evidence type="ECO:0000313" key="4">
    <source>
        <dbReference type="Proteomes" id="UP001580928"/>
    </source>
</evidence>
<keyword evidence="4" id="KW-1185">Reference proteome</keyword>
<dbReference type="RefSeq" id="WP_375557472.1">
    <property type="nucleotide sequence ID" value="NZ_JBBVGT010000002.1"/>
</dbReference>
<gene>
    <name evidence="3" type="ORF">WKR92_08855</name>
</gene>
<dbReference type="Gene3D" id="3.40.630.10">
    <property type="entry name" value="Zn peptidases"/>
    <property type="match status" value="2"/>
</dbReference>
<dbReference type="Proteomes" id="UP001580928">
    <property type="component" value="Unassembled WGS sequence"/>
</dbReference>
<name>A0ABV5CEG2_9SPHI</name>
<reference evidence="3 4" key="1">
    <citation type="submission" date="2024-04" db="EMBL/GenBank/DDBJ databases">
        <title>Albibacterium profundi sp. nov., isolated from sediment of the Challenger Deep of Mariana Trench.</title>
        <authorList>
            <person name="Wang Y."/>
        </authorList>
    </citation>
    <scope>NUCLEOTIDE SEQUENCE [LARGE SCALE GENOMIC DNA]</scope>
    <source>
        <strain evidence="3 4">RHL897</strain>
    </source>
</reference>
<dbReference type="PANTHER" id="PTHR43501:SF1">
    <property type="entry name" value="CYTOSOL NON-SPECIFIC DIPEPTIDASE"/>
    <property type="match status" value="1"/>
</dbReference>
<dbReference type="CDD" id="cd03890">
    <property type="entry name" value="M20_pepD"/>
    <property type="match status" value="1"/>
</dbReference>
<dbReference type="InterPro" id="IPR011650">
    <property type="entry name" value="Peptidase_M20_dimer"/>
</dbReference>
<accession>A0ABV5CEG2</accession>
<evidence type="ECO:0000313" key="3">
    <source>
        <dbReference type="EMBL" id="MFB5945941.1"/>
    </source>
</evidence>
<dbReference type="PANTHER" id="PTHR43501">
    <property type="entry name" value="CYTOSOL NON-SPECIFIC DIPEPTIDASE"/>
    <property type="match status" value="1"/>
</dbReference>
<keyword evidence="1" id="KW-0378">Hydrolase</keyword>
<comment type="caution">
    <text evidence="3">The sequence shown here is derived from an EMBL/GenBank/DDBJ whole genome shotgun (WGS) entry which is preliminary data.</text>
</comment>
<dbReference type="InterPro" id="IPR002933">
    <property type="entry name" value="Peptidase_M20"/>
</dbReference>
<dbReference type="NCBIfam" id="TIGR01893">
    <property type="entry name" value="aa-his-dipept"/>
    <property type="match status" value="1"/>
</dbReference>
<feature type="domain" description="Peptidase M20 dimerisation" evidence="2">
    <location>
        <begin position="207"/>
        <end position="292"/>
    </location>
</feature>